<dbReference type="CDD" id="cd16830">
    <property type="entry name" value="HemS-like_N"/>
    <property type="match status" value="1"/>
</dbReference>
<proteinExistence type="predicted"/>
<dbReference type="SUPFAM" id="SSF144064">
    <property type="entry name" value="Heme iron utilization protein-like"/>
    <property type="match status" value="1"/>
</dbReference>
<dbReference type="InterPro" id="IPR053733">
    <property type="entry name" value="Heme_Transport_Util_sf"/>
</dbReference>
<evidence type="ECO:0000313" key="2">
    <source>
        <dbReference type="EMBL" id="TKI06602.1"/>
    </source>
</evidence>
<dbReference type="InterPro" id="IPR007845">
    <property type="entry name" value="HemS/ChuX_dom"/>
</dbReference>
<dbReference type="Pfam" id="PF05171">
    <property type="entry name" value="HemS"/>
    <property type="match status" value="2"/>
</dbReference>
<dbReference type="CDD" id="cd16831">
    <property type="entry name" value="HemS-like_C"/>
    <property type="match status" value="1"/>
</dbReference>
<name>A0ABY2SLJ7_9HYPH</name>
<keyword evidence="3" id="KW-1185">Reference proteome</keyword>
<accession>A0ABY2SLJ7</accession>
<gene>
    <name evidence="2" type="ORF">FCN80_10165</name>
</gene>
<reference evidence="2 3" key="1">
    <citation type="submission" date="2019-04" db="EMBL/GenBank/DDBJ databases">
        <authorList>
            <person name="Li M."/>
            <person name="Gao C."/>
        </authorList>
    </citation>
    <scope>NUCLEOTIDE SEQUENCE [LARGE SCALE GENOMIC DNA]</scope>
    <source>
        <strain evidence="2 3">BGMRC 2031</strain>
    </source>
</reference>
<evidence type="ECO:0000259" key="1">
    <source>
        <dbReference type="Pfam" id="PF05171"/>
    </source>
</evidence>
<dbReference type="EMBL" id="SZPQ01000011">
    <property type="protein sequence ID" value="TKI06602.1"/>
    <property type="molecule type" value="Genomic_DNA"/>
</dbReference>
<dbReference type="Gene3D" id="3.40.1570.10">
    <property type="entry name" value="HemS/ChuS/ChuX like domains"/>
    <property type="match status" value="2"/>
</dbReference>
<evidence type="ECO:0000313" key="3">
    <source>
        <dbReference type="Proteomes" id="UP000305202"/>
    </source>
</evidence>
<feature type="domain" description="Haemin-degrading HemS/ChuX" evidence="1">
    <location>
        <begin position="29"/>
        <end position="156"/>
    </location>
</feature>
<dbReference type="RefSeq" id="WP_136990042.1">
    <property type="nucleotide sequence ID" value="NZ_SZPQ01000011.1"/>
</dbReference>
<dbReference type="Proteomes" id="UP000305202">
    <property type="component" value="Unassembled WGS sequence"/>
</dbReference>
<comment type="caution">
    <text evidence="2">The sequence shown here is derived from an EMBL/GenBank/DDBJ whole genome shotgun (WGS) entry which is preliminary data.</text>
</comment>
<protein>
    <submittedName>
        <fullName evidence="2">Hemin-degrading factor</fullName>
    </submittedName>
</protein>
<sequence length="343" mass="39208">MHADYEMYLRLKTRHPKKYARDLAALLHVSEAELASLRVGHDACRLRMDAPALLHALESVGEIKSITRNSYAVHEQVGYFRNLRLGEHSGLALNPRGLDLRLFTDHWRFAFALSETAGTMQRRSIQVFDRQGDAVIKVYTTERTELPAWENLIATFTETANPFPVPSAQPLTATHVQAPPQLEREWRAMTDVHQFAGLLKNHQLTRQQAFRAVPEDLARQVDNDALPLLLEKARLDGNEIMIFVGNRGCIQIFTGIIEKVTPWENWLNIFNREFTLHVMRDTIEESWVTRKPTRDGFVTSLELFAADGTQILQMFGRRNEGEQEQTRWRSQIDALPVAGGVTL</sequence>
<organism evidence="2 3">
    <name type="scientific">Martelella alba</name>
    <dbReference type="NCBI Taxonomy" id="2590451"/>
    <lineage>
        <taxon>Bacteria</taxon>
        <taxon>Pseudomonadati</taxon>
        <taxon>Pseudomonadota</taxon>
        <taxon>Alphaproteobacteria</taxon>
        <taxon>Hyphomicrobiales</taxon>
        <taxon>Aurantimonadaceae</taxon>
        <taxon>Martelella</taxon>
    </lineage>
</organism>
<feature type="domain" description="Haemin-degrading HemS/ChuX" evidence="1">
    <location>
        <begin position="204"/>
        <end position="335"/>
    </location>
</feature>